<feature type="region of interest" description="Disordered" evidence="1">
    <location>
        <begin position="87"/>
        <end position="145"/>
    </location>
</feature>
<dbReference type="PROSITE" id="PS51257">
    <property type="entry name" value="PROKAR_LIPOPROTEIN"/>
    <property type="match status" value="1"/>
</dbReference>
<feature type="signal peptide" evidence="2">
    <location>
        <begin position="1"/>
        <end position="28"/>
    </location>
</feature>
<dbReference type="EMBL" id="JBEPSM010000002">
    <property type="protein sequence ID" value="MET4635048.1"/>
    <property type="molecule type" value="Genomic_DNA"/>
</dbReference>
<reference evidence="3 4" key="1">
    <citation type="submission" date="2024-06" db="EMBL/GenBank/DDBJ databases">
        <title>Sorghum-associated microbial communities from plants grown in Nebraska, USA.</title>
        <authorList>
            <person name="Schachtman D."/>
        </authorList>
    </citation>
    <scope>NUCLEOTIDE SEQUENCE [LARGE SCALE GENOMIC DNA]</scope>
    <source>
        <strain evidence="3 4">3207</strain>
    </source>
</reference>
<evidence type="ECO:0000313" key="4">
    <source>
        <dbReference type="Proteomes" id="UP001549321"/>
    </source>
</evidence>
<organism evidence="3 4">
    <name type="scientific">Kaistia defluvii</name>
    <dbReference type="NCBI Taxonomy" id="410841"/>
    <lineage>
        <taxon>Bacteria</taxon>
        <taxon>Pseudomonadati</taxon>
        <taxon>Pseudomonadota</taxon>
        <taxon>Alphaproteobacteria</taxon>
        <taxon>Hyphomicrobiales</taxon>
        <taxon>Kaistiaceae</taxon>
        <taxon>Kaistia</taxon>
    </lineage>
</organism>
<keyword evidence="2" id="KW-0732">Signal</keyword>
<evidence type="ECO:0000256" key="1">
    <source>
        <dbReference type="SAM" id="MobiDB-lite"/>
    </source>
</evidence>
<dbReference type="Proteomes" id="UP001549321">
    <property type="component" value="Unassembled WGS sequence"/>
</dbReference>
<sequence length="199" mass="19681">MSRPILQALPIVAAAIFALACGSQLAVAQAPSKAQQSAIRSACPSDYKTYCASVPPGGKPALDCLQQNAAKLSDACRTAVQAVSGSAATTPAGAAPASGEAKPDTTTSPPATTTDAAPAAKTPVAKTPATKAPVAAAAPPAADLAPRQEAALIRQSCRRDFRTYCGGVPIGGGNVIACLKANAASLSPRCQSALAPFAQ</sequence>
<dbReference type="PANTHER" id="PTHR11884:SF1">
    <property type="entry name" value="GOLGI APPARATUS PROTEIN 1"/>
    <property type="match status" value="1"/>
</dbReference>
<evidence type="ECO:0008006" key="5">
    <source>
        <dbReference type="Google" id="ProtNLM"/>
    </source>
</evidence>
<dbReference type="InterPro" id="IPR039728">
    <property type="entry name" value="GLG1"/>
</dbReference>
<comment type="caution">
    <text evidence="3">The sequence shown here is derived from an EMBL/GenBank/DDBJ whole genome shotgun (WGS) entry which is preliminary data.</text>
</comment>
<name>A0ABV2R1P2_9HYPH</name>
<proteinExistence type="predicted"/>
<dbReference type="RefSeq" id="WP_354552223.1">
    <property type="nucleotide sequence ID" value="NZ_JBEPSM010000002.1"/>
</dbReference>
<evidence type="ECO:0000313" key="3">
    <source>
        <dbReference type="EMBL" id="MET4635048.1"/>
    </source>
</evidence>
<accession>A0ABV2R1P2</accession>
<feature type="chain" id="PRO_5046003847" description="Cysteine rich repeat-containing protein" evidence="2">
    <location>
        <begin position="29"/>
        <end position="199"/>
    </location>
</feature>
<protein>
    <recommendedName>
        <fullName evidence="5">Cysteine rich repeat-containing protein</fullName>
    </recommendedName>
</protein>
<evidence type="ECO:0000256" key="2">
    <source>
        <dbReference type="SAM" id="SignalP"/>
    </source>
</evidence>
<feature type="compositionally biased region" description="Low complexity" evidence="1">
    <location>
        <begin position="87"/>
        <end position="142"/>
    </location>
</feature>
<keyword evidence="4" id="KW-1185">Reference proteome</keyword>
<gene>
    <name evidence="3" type="ORF">ABIE08_002994</name>
</gene>
<dbReference type="PANTHER" id="PTHR11884">
    <property type="entry name" value="SELECTIN LIGAND RELATED"/>
    <property type="match status" value="1"/>
</dbReference>